<evidence type="ECO:0000313" key="7">
    <source>
        <dbReference type="EMBL" id="CAF3618255.1"/>
    </source>
</evidence>
<dbReference type="PANTHER" id="PTHR13087">
    <property type="entry name" value="NF-KAPPA B ACTIVATING PROTEIN"/>
    <property type="match status" value="1"/>
</dbReference>
<evidence type="ECO:0000313" key="10">
    <source>
        <dbReference type="Proteomes" id="UP000663891"/>
    </source>
</evidence>
<dbReference type="Proteomes" id="UP000663832">
    <property type="component" value="Unassembled WGS sequence"/>
</dbReference>
<evidence type="ECO:0000259" key="3">
    <source>
        <dbReference type="Pfam" id="PF06047"/>
    </source>
</evidence>
<organism evidence="4 10">
    <name type="scientific">Adineta steineri</name>
    <dbReference type="NCBI Taxonomy" id="433720"/>
    <lineage>
        <taxon>Eukaryota</taxon>
        <taxon>Metazoa</taxon>
        <taxon>Spiralia</taxon>
        <taxon>Gnathifera</taxon>
        <taxon>Rotifera</taxon>
        <taxon>Eurotatoria</taxon>
        <taxon>Bdelloidea</taxon>
        <taxon>Adinetida</taxon>
        <taxon>Adinetidae</taxon>
        <taxon>Adineta</taxon>
    </lineage>
</organism>
<sequence>MSRDHHSRRQRQRSHSTHSSSSSRSSTPSPKRRHPPSDDTDQLLQKHSRFFSQLPDGPPRKINREKKDFDHTPYPSASSSSRSYPSANTDRHQFEARREERIRIAEVGTHGIWSKSPVRIDEDLESKIIKKKKSSSSSHKKKDKKKKSKKKKRKHSSSSSSSSSGEIESDSEPKWVETKTKKSTKIETLQKQQINEPEFIGPSLPEHLSQSNSSTNPSGGDKPLDFGKALLPGEGEAMARFVAEGKRIPRRGEIGLQSDEIVQFEELGYVMSGSRHRRMEAVRLRKENQVYSADEKRALATFNNEARSNKEVALMSQFKNIVESKLKK</sequence>
<dbReference type="InterPro" id="IPR040466">
    <property type="entry name" value="NKAP"/>
</dbReference>
<dbReference type="EMBL" id="CAJOAY010000289">
    <property type="protein sequence ID" value="CAF3618255.1"/>
    <property type="molecule type" value="Genomic_DNA"/>
</dbReference>
<feature type="compositionally biased region" description="Basic and acidic residues" evidence="2">
    <location>
        <begin position="171"/>
        <end position="180"/>
    </location>
</feature>
<protein>
    <recommendedName>
        <fullName evidence="3">NF-kappa-B-activating protein C-terminal domain-containing protein</fullName>
    </recommendedName>
</protein>
<dbReference type="Proteomes" id="UP000663881">
    <property type="component" value="Unassembled WGS sequence"/>
</dbReference>
<evidence type="ECO:0000313" key="8">
    <source>
        <dbReference type="EMBL" id="CAF3795297.1"/>
    </source>
</evidence>
<evidence type="ECO:0000256" key="1">
    <source>
        <dbReference type="ARBA" id="ARBA00009313"/>
    </source>
</evidence>
<comment type="caution">
    <text evidence="4">The sequence shown here is derived from an EMBL/GenBank/DDBJ whole genome shotgun (WGS) entry which is preliminary data.</text>
</comment>
<feature type="compositionally biased region" description="Basic and acidic residues" evidence="2">
    <location>
        <begin position="118"/>
        <end position="128"/>
    </location>
</feature>
<evidence type="ECO:0000256" key="2">
    <source>
        <dbReference type="SAM" id="MobiDB-lite"/>
    </source>
</evidence>
<dbReference type="Proteomes" id="UP000663891">
    <property type="component" value="Unassembled WGS sequence"/>
</dbReference>
<dbReference type="Proteomes" id="UP000663877">
    <property type="component" value="Unassembled WGS sequence"/>
</dbReference>
<proteinExistence type="inferred from homology"/>
<feature type="domain" description="NF-kappa-B-activating protein C-terminal" evidence="3">
    <location>
        <begin position="225"/>
        <end position="323"/>
    </location>
</feature>
<dbReference type="EMBL" id="CAJNOM010003527">
    <property type="protein sequence ID" value="CAF1646593.1"/>
    <property type="molecule type" value="Genomic_DNA"/>
</dbReference>
<evidence type="ECO:0000313" key="4">
    <source>
        <dbReference type="EMBL" id="CAF1398785.1"/>
    </source>
</evidence>
<keyword evidence="9" id="KW-1185">Reference proteome</keyword>
<evidence type="ECO:0000313" key="9">
    <source>
        <dbReference type="Proteomes" id="UP000663832"/>
    </source>
</evidence>
<dbReference type="GO" id="GO:0003682">
    <property type="term" value="F:chromatin binding"/>
    <property type="evidence" value="ECO:0007669"/>
    <property type="project" value="InterPro"/>
</dbReference>
<comment type="similarity">
    <text evidence="1">Belongs to the NKAP family.</text>
</comment>
<dbReference type="EMBL" id="CAJOAZ010001295">
    <property type="protein sequence ID" value="CAF3795297.1"/>
    <property type="molecule type" value="Genomic_DNA"/>
</dbReference>
<accession>A0A815L5A0</accession>
<dbReference type="OrthoDB" id="273141at2759"/>
<dbReference type="Proteomes" id="UP000663844">
    <property type="component" value="Unassembled WGS sequence"/>
</dbReference>
<gene>
    <name evidence="5" type="ORF">BJG266_LOCUS43584</name>
    <name evidence="7" type="ORF">OKA104_LOCUS7483</name>
    <name evidence="8" type="ORF">OXD698_LOCUS17926</name>
    <name evidence="6" type="ORF">QVE165_LOCUS60517</name>
    <name evidence="4" type="ORF">VCS650_LOCUS36372</name>
</gene>
<feature type="compositionally biased region" description="Basic residues" evidence="2">
    <location>
        <begin position="1"/>
        <end position="16"/>
    </location>
</feature>
<feature type="compositionally biased region" description="Low complexity" evidence="2">
    <location>
        <begin position="17"/>
        <end position="29"/>
    </location>
</feature>
<dbReference type="Pfam" id="PF06047">
    <property type="entry name" value="Nkap_C"/>
    <property type="match status" value="1"/>
</dbReference>
<evidence type="ECO:0000313" key="6">
    <source>
        <dbReference type="EMBL" id="CAF1646593.1"/>
    </source>
</evidence>
<dbReference type="GO" id="GO:0010468">
    <property type="term" value="P:regulation of gene expression"/>
    <property type="evidence" value="ECO:0007669"/>
    <property type="project" value="TreeGrafter"/>
</dbReference>
<reference evidence="4" key="1">
    <citation type="submission" date="2021-02" db="EMBL/GenBank/DDBJ databases">
        <authorList>
            <person name="Nowell W R."/>
        </authorList>
    </citation>
    <scope>NUCLEOTIDE SEQUENCE</scope>
</reference>
<dbReference type="GO" id="GO:0005634">
    <property type="term" value="C:nucleus"/>
    <property type="evidence" value="ECO:0007669"/>
    <property type="project" value="TreeGrafter"/>
</dbReference>
<feature type="compositionally biased region" description="Basic residues" evidence="2">
    <location>
        <begin position="129"/>
        <end position="156"/>
    </location>
</feature>
<feature type="region of interest" description="Disordered" evidence="2">
    <location>
        <begin position="1"/>
        <end position="229"/>
    </location>
</feature>
<feature type="compositionally biased region" description="Polar residues" evidence="2">
    <location>
        <begin position="208"/>
        <end position="218"/>
    </location>
</feature>
<feature type="compositionally biased region" description="Basic and acidic residues" evidence="2">
    <location>
        <begin position="89"/>
        <end position="104"/>
    </location>
</feature>
<evidence type="ECO:0000313" key="5">
    <source>
        <dbReference type="EMBL" id="CAF1508504.1"/>
    </source>
</evidence>
<dbReference type="EMBL" id="CAJNOI010003180">
    <property type="protein sequence ID" value="CAF1508504.1"/>
    <property type="molecule type" value="Genomic_DNA"/>
</dbReference>
<dbReference type="InterPro" id="IPR009269">
    <property type="entry name" value="NKAP_C"/>
</dbReference>
<dbReference type="PANTHER" id="PTHR13087:SF0">
    <property type="entry name" value="NFKB ACTIVATING PROTEIN LIKE"/>
    <property type="match status" value="1"/>
</dbReference>
<name>A0A815L5A0_9BILA</name>
<dbReference type="EMBL" id="CAJNON010000886">
    <property type="protein sequence ID" value="CAF1398785.1"/>
    <property type="molecule type" value="Genomic_DNA"/>
</dbReference>
<feature type="compositionally biased region" description="Low complexity" evidence="2">
    <location>
        <begin position="73"/>
        <end position="87"/>
    </location>
</feature>
<dbReference type="AlphaFoldDB" id="A0A815L5A0"/>